<sequence length="350" mass="40700">MATPQVQDPSIPSEDGICHFMRLPQELRDMIYEYSLTESTNLRIFHSGQDRYELIPESLYPVRSVDRAAAASPTSKRKRRADETYTDNHVSLGSDAGKVVLRPREHPEAPSPKRMNMHHDEGSEDPIVLPRFPLSRETNQLQYVSKQLRRETGGLGIRYNTLCMQGFTSASALILFQIFIRGLPHALRKRIRGLYLNEYVIVPPNHMGHWPLRQRQTTTNAVIWCQHYPQMQLKLRLPWLVRYLRLDALLFLAYCVDTVIGRNNAFMQRIHLSPSHQQRYNLWMNLPDVVQHLQNLRAVLVQAPPNFRFYPVEATFDAERYRKARRDNGTADGDIEFEVTMLEDIHENGI</sequence>
<keyword evidence="2" id="KW-1185">Reference proteome</keyword>
<evidence type="ECO:0000313" key="1">
    <source>
        <dbReference type="EMBL" id="KAF2640348.1"/>
    </source>
</evidence>
<protein>
    <submittedName>
        <fullName evidence="1">Uncharacterized protein</fullName>
    </submittedName>
</protein>
<dbReference type="Proteomes" id="UP000799753">
    <property type="component" value="Unassembled WGS sequence"/>
</dbReference>
<accession>A0A6A6S1N4</accession>
<organism evidence="1 2">
    <name type="scientific">Massarina eburnea CBS 473.64</name>
    <dbReference type="NCBI Taxonomy" id="1395130"/>
    <lineage>
        <taxon>Eukaryota</taxon>
        <taxon>Fungi</taxon>
        <taxon>Dikarya</taxon>
        <taxon>Ascomycota</taxon>
        <taxon>Pezizomycotina</taxon>
        <taxon>Dothideomycetes</taxon>
        <taxon>Pleosporomycetidae</taxon>
        <taxon>Pleosporales</taxon>
        <taxon>Massarineae</taxon>
        <taxon>Massarinaceae</taxon>
        <taxon>Massarina</taxon>
    </lineage>
</organism>
<reference evidence="1" key="1">
    <citation type="journal article" date="2020" name="Stud. Mycol.">
        <title>101 Dothideomycetes genomes: a test case for predicting lifestyles and emergence of pathogens.</title>
        <authorList>
            <person name="Haridas S."/>
            <person name="Albert R."/>
            <person name="Binder M."/>
            <person name="Bloem J."/>
            <person name="Labutti K."/>
            <person name="Salamov A."/>
            <person name="Andreopoulos B."/>
            <person name="Baker S."/>
            <person name="Barry K."/>
            <person name="Bills G."/>
            <person name="Bluhm B."/>
            <person name="Cannon C."/>
            <person name="Castanera R."/>
            <person name="Culley D."/>
            <person name="Daum C."/>
            <person name="Ezra D."/>
            <person name="Gonzalez J."/>
            <person name="Henrissat B."/>
            <person name="Kuo A."/>
            <person name="Liang C."/>
            <person name="Lipzen A."/>
            <person name="Lutzoni F."/>
            <person name="Magnuson J."/>
            <person name="Mondo S."/>
            <person name="Nolan M."/>
            <person name="Ohm R."/>
            <person name="Pangilinan J."/>
            <person name="Park H.-J."/>
            <person name="Ramirez L."/>
            <person name="Alfaro M."/>
            <person name="Sun H."/>
            <person name="Tritt A."/>
            <person name="Yoshinaga Y."/>
            <person name="Zwiers L.-H."/>
            <person name="Turgeon B."/>
            <person name="Goodwin S."/>
            <person name="Spatafora J."/>
            <person name="Crous P."/>
            <person name="Grigoriev I."/>
        </authorList>
    </citation>
    <scope>NUCLEOTIDE SEQUENCE</scope>
    <source>
        <strain evidence="1">CBS 473.64</strain>
    </source>
</reference>
<gene>
    <name evidence="1" type="ORF">P280DRAFT_518759</name>
</gene>
<name>A0A6A6S1N4_9PLEO</name>
<proteinExistence type="predicted"/>
<dbReference type="AlphaFoldDB" id="A0A6A6S1N4"/>
<dbReference type="OrthoDB" id="4790878at2759"/>
<evidence type="ECO:0000313" key="2">
    <source>
        <dbReference type="Proteomes" id="UP000799753"/>
    </source>
</evidence>
<dbReference type="EMBL" id="MU006785">
    <property type="protein sequence ID" value="KAF2640348.1"/>
    <property type="molecule type" value="Genomic_DNA"/>
</dbReference>